<dbReference type="Pfam" id="PF13715">
    <property type="entry name" value="CarbopepD_reg_2"/>
    <property type="match status" value="1"/>
</dbReference>
<dbReference type="PANTHER" id="PTHR30442">
    <property type="entry name" value="IRON III DICITRATE TRANSPORT PROTEIN FECA"/>
    <property type="match status" value="1"/>
</dbReference>
<reference evidence="13 14" key="1">
    <citation type="submission" date="2018-07" db="EMBL/GenBank/DDBJ databases">
        <title>Leeuwenhoekiella genomics.</title>
        <authorList>
            <person name="Tahon G."/>
            <person name="Willems A."/>
        </authorList>
    </citation>
    <scope>NUCLEOTIDE SEQUENCE [LARGE SCALE GENOMIC DNA]</scope>
    <source>
        <strain evidence="13 14">LMG 29608</strain>
    </source>
</reference>
<feature type="domain" description="TonB-dependent receptor plug" evidence="12">
    <location>
        <begin position="152"/>
        <end position="238"/>
    </location>
</feature>
<dbReference type="RefSeq" id="WP_031427473.1">
    <property type="nucleotide sequence ID" value="NZ_JBHUOO010000006.1"/>
</dbReference>
<dbReference type="SUPFAM" id="SSF56935">
    <property type="entry name" value="Porins"/>
    <property type="match status" value="1"/>
</dbReference>
<comment type="subcellular location">
    <subcellularLocation>
        <location evidence="1 8">Cell outer membrane</location>
        <topology evidence="1 8">Multi-pass membrane protein</topology>
    </subcellularLocation>
</comment>
<evidence type="ECO:0000256" key="5">
    <source>
        <dbReference type="ARBA" id="ARBA00023077"/>
    </source>
</evidence>
<evidence type="ECO:0000313" key="14">
    <source>
        <dbReference type="Proteomes" id="UP000289859"/>
    </source>
</evidence>
<keyword evidence="10" id="KW-0732">Signal</keyword>
<evidence type="ECO:0000256" key="7">
    <source>
        <dbReference type="ARBA" id="ARBA00023237"/>
    </source>
</evidence>
<dbReference type="Gene3D" id="2.170.130.10">
    <property type="entry name" value="TonB-dependent receptor, plug domain"/>
    <property type="match status" value="1"/>
</dbReference>
<dbReference type="GO" id="GO:0009279">
    <property type="term" value="C:cell outer membrane"/>
    <property type="evidence" value="ECO:0007669"/>
    <property type="project" value="UniProtKB-SubCell"/>
</dbReference>
<organism evidence="13 14">
    <name type="scientific">Leeuwenhoekiella polynyae</name>
    <dbReference type="NCBI Taxonomy" id="1550906"/>
    <lineage>
        <taxon>Bacteria</taxon>
        <taxon>Pseudomonadati</taxon>
        <taxon>Bacteroidota</taxon>
        <taxon>Flavobacteriia</taxon>
        <taxon>Flavobacteriales</taxon>
        <taxon>Flavobacteriaceae</taxon>
        <taxon>Leeuwenhoekiella</taxon>
    </lineage>
</organism>
<keyword evidence="4 8" id="KW-0812">Transmembrane</keyword>
<evidence type="ECO:0000256" key="3">
    <source>
        <dbReference type="ARBA" id="ARBA00022452"/>
    </source>
</evidence>
<dbReference type="InterPro" id="IPR036942">
    <property type="entry name" value="Beta-barrel_TonB_sf"/>
</dbReference>
<dbReference type="Pfam" id="PF00593">
    <property type="entry name" value="TonB_dep_Rec_b-barrel"/>
    <property type="match status" value="1"/>
</dbReference>
<sequence length="815" mass="92531">MYLKKEHIIATLFFAFTSSAMFAQYVVQGKVVSAASNEPVPNAEVFLTTLRKSTITNDFGDFKFQDIPKGTYNFTVFAYEYAILDHEVSISDDTSLNLELESLGIELSEVVVTQRKERLFALKRLRDVEGTAIYAGKKSEVVLVSNLTANLAGGNARQIYSQVVGLNIYENNDAGLQLNIGGRGLNPNRSANFNTRQNGYDISADVLGYPESYYTPPAESISEIEVVRGAASLQYGTQFGGLINFKLKQPDPNKKIEWISRQSLGSYNLFTSFNSLGGTLGKVGYYTFFNYKKGNSFRPNSQFESFNGYVHLDYSPTERTKISFEVSYLNYLAQQPGGLTDEQFEEDPTFSNRTRNWFNVDWKLYAMRLEHALSNKTDFSLNLFALDAYRKSVGFRENRVSQEDDVEAPRELIVGNFNNWGAEARLLTRYNFFGKENTVLFGGKYYQSNNTERQGPGSNGSNANFNFEEQTYPNYPRQSDFRFPNLNLALFSENVFKFSEKISVTPGLRFEYIKTRSRGEFKRINFDIAGNPILNEDVADNRDLERSFILLGVGLSYKPHKTVELYGNISQNYRSVTFNDIRITNPSLTVDPNIKDEQGYTFDIGARGRIKKYLSYDVGAFFLNYKDRLGVILREVSDIQQERFRGNIGDAITYGIESFVDWNIWETLSTEKNDIKLGTFVNLALTDSKYTSSQENNVKGKKVEFIPGINLKTGLNFGYKDFLGSLQYTYLGQQFTDATNSPRDFQSQSGIVGEIPAYNIMDLSFSYTYNRFKLEAGVNNVLNESYFTRRATGYPGPGIIPSLPRTIYVLLQLKF</sequence>
<evidence type="ECO:0000256" key="1">
    <source>
        <dbReference type="ARBA" id="ARBA00004571"/>
    </source>
</evidence>
<comment type="similarity">
    <text evidence="8 9">Belongs to the TonB-dependent receptor family.</text>
</comment>
<accession>A0A4Q0P1E5</accession>
<evidence type="ECO:0000313" key="13">
    <source>
        <dbReference type="EMBL" id="RXG19888.1"/>
    </source>
</evidence>
<dbReference type="Gene3D" id="2.40.170.20">
    <property type="entry name" value="TonB-dependent receptor, beta-barrel domain"/>
    <property type="match status" value="1"/>
</dbReference>
<evidence type="ECO:0000256" key="9">
    <source>
        <dbReference type="RuleBase" id="RU003357"/>
    </source>
</evidence>
<evidence type="ECO:0000256" key="4">
    <source>
        <dbReference type="ARBA" id="ARBA00022692"/>
    </source>
</evidence>
<evidence type="ECO:0000259" key="11">
    <source>
        <dbReference type="Pfam" id="PF00593"/>
    </source>
</evidence>
<dbReference type="SUPFAM" id="SSF49464">
    <property type="entry name" value="Carboxypeptidase regulatory domain-like"/>
    <property type="match status" value="1"/>
</dbReference>
<dbReference type="PROSITE" id="PS52016">
    <property type="entry name" value="TONB_DEPENDENT_REC_3"/>
    <property type="match status" value="1"/>
</dbReference>
<keyword evidence="2 8" id="KW-0813">Transport</keyword>
<dbReference type="Pfam" id="PF07715">
    <property type="entry name" value="Plug"/>
    <property type="match status" value="1"/>
</dbReference>
<feature type="signal peptide" evidence="10">
    <location>
        <begin position="1"/>
        <end position="23"/>
    </location>
</feature>
<keyword evidence="6 8" id="KW-0472">Membrane</keyword>
<dbReference type="OrthoDB" id="9758472at2"/>
<dbReference type="InterPro" id="IPR012910">
    <property type="entry name" value="Plug_dom"/>
</dbReference>
<evidence type="ECO:0000256" key="8">
    <source>
        <dbReference type="PROSITE-ProRule" id="PRU01360"/>
    </source>
</evidence>
<keyword evidence="7 8" id="KW-0998">Cell outer membrane</keyword>
<evidence type="ECO:0000256" key="2">
    <source>
        <dbReference type="ARBA" id="ARBA00022448"/>
    </source>
</evidence>
<evidence type="ECO:0000256" key="6">
    <source>
        <dbReference type="ARBA" id="ARBA00023136"/>
    </source>
</evidence>
<keyword evidence="5 9" id="KW-0798">TonB box</keyword>
<dbReference type="Proteomes" id="UP000289859">
    <property type="component" value="Unassembled WGS sequence"/>
</dbReference>
<dbReference type="InterPro" id="IPR000531">
    <property type="entry name" value="Beta-barrel_TonB"/>
</dbReference>
<dbReference type="Gene3D" id="2.60.40.1120">
    <property type="entry name" value="Carboxypeptidase-like, regulatory domain"/>
    <property type="match status" value="1"/>
</dbReference>
<evidence type="ECO:0000259" key="12">
    <source>
        <dbReference type="Pfam" id="PF07715"/>
    </source>
</evidence>
<dbReference type="InterPro" id="IPR037066">
    <property type="entry name" value="Plug_dom_sf"/>
</dbReference>
<feature type="domain" description="TonB-dependent receptor-like beta-barrel" evidence="11">
    <location>
        <begin position="319"/>
        <end position="781"/>
    </location>
</feature>
<dbReference type="AlphaFoldDB" id="A0A4Q0P1E5"/>
<dbReference type="GO" id="GO:0033214">
    <property type="term" value="P:siderophore-iron import into cell"/>
    <property type="evidence" value="ECO:0007669"/>
    <property type="project" value="TreeGrafter"/>
</dbReference>
<dbReference type="InterPro" id="IPR008969">
    <property type="entry name" value="CarboxyPept-like_regulatory"/>
</dbReference>
<dbReference type="InterPro" id="IPR039426">
    <property type="entry name" value="TonB-dep_rcpt-like"/>
</dbReference>
<dbReference type="PANTHER" id="PTHR30442:SF0">
    <property type="entry name" value="FE(3+) DICITRATE TRANSPORT PROTEIN FECA"/>
    <property type="match status" value="1"/>
</dbReference>
<dbReference type="EMBL" id="QOVK01000015">
    <property type="protein sequence ID" value="RXG19888.1"/>
    <property type="molecule type" value="Genomic_DNA"/>
</dbReference>
<gene>
    <name evidence="13" type="ORF">DSM02_2909</name>
</gene>
<protein>
    <submittedName>
        <fullName evidence="13">Fe(3+) dicitrate transport protein</fullName>
    </submittedName>
</protein>
<evidence type="ECO:0000256" key="10">
    <source>
        <dbReference type="SAM" id="SignalP"/>
    </source>
</evidence>
<keyword evidence="3 8" id="KW-1134">Transmembrane beta strand</keyword>
<keyword evidence="14" id="KW-1185">Reference proteome</keyword>
<name>A0A4Q0P1E5_9FLAO</name>
<comment type="caution">
    <text evidence="13">The sequence shown here is derived from an EMBL/GenBank/DDBJ whole genome shotgun (WGS) entry which is preliminary data.</text>
</comment>
<proteinExistence type="inferred from homology"/>
<feature type="chain" id="PRO_5020276515" evidence="10">
    <location>
        <begin position="24"/>
        <end position="815"/>
    </location>
</feature>